<dbReference type="PROSITE" id="PS51231">
    <property type="entry name" value="DAD"/>
    <property type="match status" value="1"/>
</dbReference>
<reference evidence="10" key="3">
    <citation type="submission" date="2025-09" db="UniProtKB">
        <authorList>
            <consortium name="Ensembl"/>
        </authorList>
    </citation>
    <scope>IDENTIFICATION</scope>
</reference>
<dbReference type="Proteomes" id="UP000265040">
    <property type="component" value="Chromosome 3"/>
</dbReference>
<dbReference type="InterPro" id="IPR010473">
    <property type="entry name" value="GTPase-bd"/>
</dbReference>
<keyword evidence="11" id="KW-1185">Reference proteome</keyword>
<dbReference type="GO" id="GO:0030041">
    <property type="term" value="P:actin filament polymerization"/>
    <property type="evidence" value="ECO:0007669"/>
    <property type="project" value="TreeGrafter"/>
</dbReference>
<evidence type="ECO:0000256" key="4">
    <source>
        <dbReference type="ARBA" id="ARBA00023054"/>
    </source>
</evidence>
<dbReference type="InterPro" id="IPR010465">
    <property type="entry name" value="Drf_DAD"/>
</dbReference>
<dbReference type="GO" id="GO:0005884">
    <property type="term" value="C:actin filament"/>
    <property type="evidence" value="ECO:0007669"/>
    <property type="project" value="TreeGrafter"/>
</dbReference>
<dbReference type="PANTHER" id="PTHR45691:SF9">
    <property type="entry name" value="PROTEIN DIAPHANOUS HOMOLOG 3"/>
    <property type="match status" value="1"/>
</dbReference>
<gene>
    <name evidence="10" type="primary">DIAPH3</name>
</gene>
<dbReference type="SMART" id="SM01140">
    <property type="entry name" value="Drf_GBD"/>
    <property type="match status" value="1"/>
</dbReference>
<dbReference type="Pfam" id="PF06367">
    <property type="entry name" value="Drf_FH3"/>
    <property type="match status" value="1"/>
</dbReference>
<dbReference type="Gene3D" id="1.10.20.40">
    <property type="entry name" value="Formin, diaphanous GTPase-binding domain"/>
    <property type="match status" value="1"/>
</dbReference>
<evidence type="ECO:0000259" key="8">
    <source>
        <dbReference type="PROSITE" id="PS51232"/>
    </source>
</evidence>
<proteinExistence type="inferred from homology"/>
<comment type="subcellular location">
    <subcellularLocation>
        <location evidence="1">Cytoplasm</location>
    </subcellularLocation>
</comment>
<dbReference type="SUPFAM" id="SSF48371">
    <property type="entry name" value="ARM repeat"/>
    <property type="match status" value="1"/>
</dbReference>
<dbReference type="SUPFAM" id="SSF101447">
    <property type="entry name" value="Formin homology 2 domain (FH2 domain)"/>
    <property type="match status" value="1"/>
</dbReference>
<feature type="region of interest" description="Disordered" evidence="6">
    <location>
        <begin position="1014"/>
        <end position="1054"/>
    </location>
</feature>
<feature type="domain" description="FH2" evidence="9">
    <location>
        <begin position="636"/>
        <end position="1033"/>
    </location>
</feature>
<organism evidence="10 11">
    <name type="scientific">Anabas testudineus</name>
    <name type="common">Climbing perch</name>
    <name type="synonym">Anthias testudineus</name>
    <dbReference type="NCBI Taxonomy" id="64144"/>
    <lineage>
        <taxon>Eukaryota</taxon>
        <taxon>Metazoa</taxon>
        <taxon>Chordata</taxon>
        <taxon>Craniata</taxon>
        <taxon>Vertebrata</taxon>
        <taxon>Euteleostomi</taxon>
        <taxon>Actinopterygii</taxon>
        <taxon>Neopterygii</taxon>
        <taxon>Teleostei</taxon>
        <taxon>Neoteleostei</taxon>
        <taxon>Acanthomorphata</taxon>
        <taxon>Anabantaria</taxon>
        <taxon>Anabantiformes</taxon>
        <taxon>Anabantoidei</taxon>
        <taxon>Anabantidae</taxon>
        <taxon>Anabas</taxon>
    </lineage>
</organism>
<keyword evidence="3" id="KW-0963">Cytoplasm</keyword>
<reference evidence="10" key="2">
    <citation type="submission" date="2025-08" db="UniProtKB">
        <authorList>
            <consortium name="Ensembl"/>
        </authorList>
    </citation>
    <scope>IDENTIFICATION</scope>
</reference>
<comment type="similarity">
    <text evidence="2">Belongs to the formin homology family. Diaphanous subfamily.</text>
</comment>
<dbReference type="SMART" id="SM01139">
    <property type="entry name" value="Drf_FH3"/>
    <property type="match status" value="1"/>
</dbReference>
<dbReference type="InterPro" id="IPR042201">
    <property type="entry name" value="FH2_Formin_sf"/>
</dbReference>
<dbReference type="GeneTree" id="ENSGT00940000157767"/>
<dbReference type="InterPro" id="IPR010472">
    <property type="entry name" value="FH3_dom"/>
</dbReference>
<dbReference type="Pfam" id="PF06345">
    <property type="entry name" value="Drf_DAD"/>
    <property type="match status" value="1"/>
</dbReference>
<evidence type="ECO:0000256" key="6">
    <source>
        <dbReference type="SAM" id="MobiDB-lite"/>
    </source>
</evidence>
<dbReference type="Pfam" id="PF02181">
    <property type="entry name" value="FH2"/>
    <property type="match status" value="1"/>
</dbReference>
<dbReference type="InterPro" id="IPR044933">
    <property type="entry name" value="DIA_GBD_sf"/>
</dbReference>
<feature type="compositionally biased region" description="Basic residues" evidence="6">
    <location>
        <begin position="1076"/>
        <end position="1097"/>
    </location>
</feature>
<dbReference type="PROSITE" id="PS51444">
    <property type="entry name" value="FH2"/>
    <property type="match status" value="1"/>
</dbReference>
<dbReference type="InterPro" id="IPR014767">
    <property type="entry name" value="DAD_dom"/>
</dbReference>
<feature type="domain" description="DAD" evidence="7">
    <location>
        <begin position="1056"/>
        <end position="1086"/>
    </location>
</feature>
<feature type="coiled-coil region" evidence="5">
    <location>
        <begin position="481"/>
        <end position="508"/>
    </location>
</feature>
<dbReference type="Gene3D" id="6.10.30.30">
    <property type="match status" value="1"/>
</dbReference>
<dbReference type="Ensembl" id="ENSATET00000041757.1">
    <property type="protein sequence ID" value="ENSATEP00000059521.1"/>
    <property type="gene ID" value="ENSATEG00000014115.3"/>
</dbReference>
<evidence type="ECO:0000259" key="7">
    <source>
        <dbReference type="PROSITE" id="PS51231"/>
    </source>
</evidence>
<evidence type="ECO:0000256" key="2">
    <source>
        <dbReference type="ARBA" id="ARBA00008214"/>
    </source>
</evidence>
<feature type="region of interest" description="Disordered" evidence="6">
    <location>
        <begin position="560"/>
        <end position="630"/>
    </location>
</feature>
<evidence type="ECO:0000256" key="3">
    <source>
        <dbReference type="ARBA" id="ARBA00022490"/>
    </source>
</evidence>
<sequence length="1097" mass="125953">MDDCVHSVSAINSLEKTSAHFYSLHCLGKKSHSSLALSRDLLWLCFNKIMQSHHIYFHPRVALIFSQDLVLMIESDPLKKKMFLCFYFSFQEDMNLNEEKKTPLREKDLNTKREMVIQYVFPKAGNLRSSHHISTQEFLGELKSGVMDERLFACLDSLRVALTSHPVSWVQSFGHEGLGLLLDILERLLFKKQQEKIDKRNQHKIVQCLKAIMNNKYGLDRILGEEKCLALLARAIDPTQSAMMTDVVKLLSAICIVGEENTLEKVLEAITTAGEWKAIERFSPIVQGLRDRSVQLQVACMQLINALVTSPDELDFRLHIRNEFMRCGLKEILPQLATIRNEALDIQLKVFEEHKEEDMIEFSHRLEDIKSELEYPFHYYKQRNMVKDSSAELYFLSILQHLMLIRNDYLIRPQYFKIIEECVSQIVLHRSGTDPDFSYRKRLDVDFSHLLEVCVDKARIEEYEQRSSELAQKFDEEFLSRQEAQAQLVKCEEKIAELQAELQAFRSQVQIPHIISNTETKNTLICWYYVYSMFYVHFLFSLSIQFGAVPISLSAAHSGQASSSSTFPSGPPPPALVPGVPAPPPPPPAPPLPGCPAPPPPPGVPPPFGAPPPPPPGFGGALGSPPHQALPYGLRPKKEFKLETAVKRFNWSKIRPQEMSESCFWVLADEDQYAKPELLTRVALTFGTQRSAKKEEEDLEDKKSIKKRIKELKVLDPKIAQNLSIFLGSFRMPYQEIRRMILEVDEEQLTEPMIQNLVKHLPEQEQLNALAKYENEYANLSEPEQFGVVMSSVKRLRPRLSHILFRLQFEEQVNNLRPDILAVNAACDEVRKSRSFGRLLELVLLLGNYMNAGSRNAQSYGFDLSSLCKVRDTKSADQKTTLLHFLAQVCEEEFPGVIKFVDDLEHVDRASRVSAENLEKSLRQMERQLLQLERDLETFSSPDDPNDMFFTKMAISFTNACQYGKLAIMHSNMQVLYENVLEYFAIDPKKTSVEELFADLSSFRSMFTQALKENQRQRESEEKQRRARAAKEKAEREKQEKQQKKRKLLEVNAENDETGVMDSLLEALQSGAAFRDRRKRGPRPRVLRPVNHGKVKN</sequence>
<reference evidence="10" key="1">
    <citation type="submission" date="2021-04" db="EMBL/GenBank/DDBJ databases">
        <authorList>
            <consortium name="Wellcome Sanger Institute Data Sharing"/>
        </authorList>
    </citation>
    <scope>NUCLEOTIDE SEQUENCE [LARGE SCALE GENOMIC DNA]</scope>
</reference>
<evidence type="ECO:0000313" key="10">
    <source>
        <dbReference type="Ensembl" id="ENSATEP00000059521.1"/>
    </source>
</evidence>
<protein>
    <recommendedName>
        <fullName evidence="12">Diaphanous-related formin 3</fullName>
    </recommendedName>
</protein>
<dbReference type="InterPro" id="IPR014768">
    <property type="entry name" value="GBD/FH3_dom"/>
</dbReference>
<evidence type="ECO:0000256" key="5">
    <source>
        <dbReference type="SAM" id="Coils"/>
    </source>
</evidence>
<dbReference type="InterPro" id="IPR015425">
    <property type="entry name" value="FH2_Formin"/>
</dbReference>
<dbReference type="SMART" id="SM00498">
    <property type="entry name" value="FH2"/>
    <property type="match status" value="1"/>
</dbReference>
<feature type="region of interest" description="Disordered" evidence="6">
    <location>
        <begin position="1071"/>
        <end position="1097"/>
    </location>
</feature>
<evidence type="ECO:0000313" key="11">
    <source>
        <dbReference type="Proteomes" id="UP000265040"/>
    </source>
</evidence>
<feature type="compositionally biased region" description="Pro residues" evidence="6">
    <location>
        <begin position="569"/>
        <end position="617"/>
    </location>
</feature>
<dbReference type="GO" id="GO:0003779">
    <property type="term" value="F:actin binding"/>
    <property type="evidence" value="ECO:0007669"/>
    <property type="project" value="InterPro"/>
</dbReference>
<dbReference type="AlphaFoldDB" id="A0A7N6FGG6"/>
<dbReference type="InterPro" id="IPR011989">
    <property type="entry name" value="ARM-like"/>
</dbReference>
<dbReference type="InParanoid" id="A0A7N6FGG6"/>
<dbReference type="PANTHER" id="PTHR45691">
    <property type="entry name" value="PROTEIN DIAPHANOUS"/>
    <property type="match status" value="1"/>
</dbReference>
<evidence type="ECO:0008006" key="12">
    <source>
        <dbReference type="Google" id="ProtNLM"/>
    </source>
</evidence>
<keyword evidence="4 5" id="KW-0175">Coiled coil</keyword>
<feature type="domain" description="GBD/FH3" evidence="8">
    <location>
        <begin position="75"/>
        <end position="434"/>
    </location>
</feature>
<dbReference type="Pfam" id="PF06371">
    <property type="entry name" value="Drf_GBD"/>
    <property type="match status" value="1"/>
</dbReference>
<dbReference type="GO" id="GO:0005737">
    <property type="term" value="C:cytoplasm"/>
    <property type="evidence" value="ECO:0007669"/>
    <property type="project" value="UniProtKB-SubCell"/>
</dbReference>
<dbReference type="Gene3D" id="1.20.58.630">
    <property type="match status" value="1"/>
</dbReference>
<evidence type="ECO:0000256" key="1">
    <source>
        <dbReference type="ARBA" id="ARBA00004496"/>
    </source>
</evidence>
<feature type="compositionally biased region" description="Basic and acidic residues" evidence="6">
    <location>
        <begin position="1014"/>
        <end position="1042"/>
    </location>
</feature>
<accession>A0A7N6FGG6</accession>
<dbReference type="GO" id="GO:0031267">
    <property type="term" value="F:small GTPase binding"/>
    <property type="evidence" value="ECO:0007669"/>
    <property type="project" value="InterPro"/>
</dbReference>
<dbReference type="FunFam" id="1.20.58.630:FF:000001">
    <property type="entry name" value="Diaphanous related formin 1"/>
    <property type="match status" value="1"/>
</dbReference>
<dbReference type="Gene3D" id="1.20.58.2220">
    <property type="entry name" value="Formin, FH2 domain"/>
    <property type="match status" value="1"/>
</dbReference>
<dbReference type="InterPro" id="IPR016024">
    <property type="entry name" value="ARM-type_fold"/>
</dbReference>
<dbReference type="Gene3D" id="1.25.10.10">
    <property type="entry name" value="Leucine-rich Repeat Variant"/>
    <property type="match status" value="1"/>
</dbReference>
<dbReference type="InterPro" id="IPR051412">
    <property type="entry name" value="Formin_Homology_Diaphanous_sf"/>
</dbReference>
<dbReference type="PROSITE" id="PS51232">
    <property type="entry name" value="GBD_FH3"/>
    <property type="match status" value="1"/>
</dbReference>
<name>A0A7N6FGG6_ANATE</name>
<evidence type="ECO:0000259" key="9">
    <source>
        <dbReference type="PROSITE" id="PS51444"/>
    </source>
</evidence>
<dbReference type="Gene3D" id="1.10.238.150">
    <property type="entry name" value="Formin, FH3 diaphanous domain"/>
    <property type="match status" value="1"/>
</dbReference>